<dbReference type="Proteomes" id="UP000006051">
    <property type="component" value="Chromosome"/>
</dbReference>
<protein>
    <recommendedName>
        <fullName evidence="3">DUF4837 family protein</fullName>
    </recommendedName>
</protein>
<dbReference type="HOGENOM" id="CLU_731236_0_0_10"/>
<dbReference type="RefSeq" id="WP_014791405.1">
    <property type="nucleotide sequence ID" value="NC_018016.1"/>
</dbReference>
<evidence type="ECO:0000313" key="2">
    <source>
        <dbReference type="Proteomes" id="UP000006051"/>
    </source>
</evidence>
<proteinExistence type="predicted"/>
<accession>I4A1P6</accession>
<evidence type="ECO:0008006" key="3">
    <source>
        <dbReference type="Google" id="ProtNLM"/>
    </source>
</evidence>
<dbReference type="eggNOG" id="COG0322">
    <property type="taxonomic scope" value="Bacteria"/>
</dbReference>
<keyword evidence="2" id="KW-1185">Reference proteome</keyword>
<dbReference type="AlphaFoldDB" id="I4A1P6"/>
<sequence length="378" mass="43213">MGILFNHNKNLGFTKFPFFLIIVLLFVSCGKKSESSEPYRKPSSGPINLVSVFSSDELYKEIKPTLEDSLLFGRVFPGLYYPAEIMFGTRHFEENTLNRFNSTRLILNLKLGAPEFIAEKNKFAKPQGYVEVHGNNAQEIADLLHKNQDSIINLYRWADREFLLESYASKAKASTPNLDAMGVSLLVPKDYQIARAEKNFVWYRKDQVNTITNRDARNNLVNKSSFDIINILVYKVPFNKPNLNLQEFIQISDSITGLYTEGGKEPKFEYIKNGNDSMRVEVKDHVTVEKNPAFMDSYDFTPLPSPEPNVLAYESQGWWSMTLSQMGGPYTSKILLDKKNHTLYIAQAILFAPLNQGKSKKRDYITAMEGLFTTFKLK</sequence>
<evidence type="ECO:0000313" key="1">
    <source>
        <dbReference type="EMBL" id="AFL97880.1"/>
    </source>
</evidence>
<reference evidence="1 2" key="1">
    <citation type="submission" date="2012-06" db="EMBL/GenBank/DDBJ databases">
        <title>The complete genome of Ornithobacterium rhinotracheale DSM 15997.</title>
        <authorList>
            <consortium name="US DOE Joint Genome Institute (JGI-PGF)"/>
            <person name="Lucas S."/>
            <person name="Copeland A."/>
            <person name="Lapidus A."/>
            <person name="Goodwin L."/>
            <person name="Pitluck S."/>
            <person name="Peters L."/>
            <person name="Mikhailova N."/>
            <person name="Teshima H."/>
            <person name="Kyrpides N."/>
            <person name="Mavromatis K."/>
            <person name="Pagani I."/>
            <person name="Ivanova N."/>
            <person name="Ovchinnikova G."/>
            <person name="Zeytun A."/>
            <person name="Detter J.C."/>
            <person name="Han C."/>
            <person name="Land M."/>
            <person name="Hauser L."/>
            <person name="Markowitz V."/>
            <person name="Cheng J.-F."/>
            <person name="Hugenholtz P."/>
            <person name="Woyke T."/>
            <person name="Wu D."/>
            <person name="Lang E."/>
            <person name="Kopitz M."/>
            <person name="Brambilla E."/>
            <person name="Klenk H.-P."/>
            <person name="Eisen J.A."/>
        </authorList>
    </citation>
    <scope>NUCLEOTIDE SEQUENCE [LARGE SCALE GENOMIC DNA]</scope>
    <source>
        <strain evidence="2">ATCC 51463 / DSM 15997 / CCUG 23171 / LMG 9086</strain>
    </source>
</reference>
<dbReference type="KEGG" id="orh:Ornrh_1725"/>
<dbReference type="InterPro" id="IPR032286">
    <property type="entry name" value="DUF4837"/>
</dbReference>
<dbReference type="Pfam" id="PF16125">
    <property type="entry name" value="DUF4837"/>
    <property type="match status" value="1"/>
</dbReference>
<dbReference type="GeneID" id="71569786"/>
<name>I4A1P6_ORNRL</name>
<dbReference type="EMBL" id="CP003283">
    <property type="protein sequence ID" value="AFL97880.1"/>
    <property type="molecule type" value="Genomic_DNA"/>
</dbReference>
<dbReference type="GeneID" id="97258340"/>
<organism evidence="1 2">
    <name type="scientific">Ornithobacterium rhinotracheale (strain ATCC 51463 / DSM 15997 / CCUG 23171 / CIP 104009 / LMG 9086)</name>
    <dbReference type="NCBI Taxonomy" id="867902"/>
    <lineage>
        <taxon>Bacteria</taxon>
        <taxon>Pseudomonadati</taxon>
        <taxon>Bacteroidota</taxon>
        <taxon>Flavobacteriia</taxon>
        <taxon>Flavobacteriales</taxon>
        <taxon>Weeksellaceae</taxon>
        <taxon>Ornithobacterium</taxon>
    </lineage>
</organism>
<dbReference type="STRING" id="867902.Ornrh_1725"/>
<gene>
    <name evidence="1" type="ordered locus">Ornrh_1725</name>
</gene>